<dbReference type="Pfam" id="PF01758">
    <property type="entry name" value="SBF"/>
    <property type="match status" value="1"/>
</dbReference>
<dbReference type="Gene3D" id="1.20.1530.20">
    <property type="match status" value="1"/>
</dbReference>
<dbReference type="InterPro" id="IPR002657">
    <property type="entry name" value="BilAc:Na_symport/Acr3"/>
</dbReference>
<evidence type="ECO:0000313" key="6">
    <source>
        <dbReference type="EMBL" id="KIU14339.1"/>
    </source>
</evidence>
<evidence type="ECO:0000256" key="5">
    <source>
        <dbReference type="SAM" id="Phobius"/>
    </source>
</evidence>
<organism evidence="6 7">
    <name type="scientific">Mycolicibacterium llatzerense</name>
    <dbReference type="NCBI Taxonomy" id="280871"/>
    <lineage>
        <taxon>Bacteria</taxon>
        <taxon>Bacillati</taxon>
        <taxon>Actinomycetota</taxon>
        <taxon>Actinomycetes</taxon>
        <taxon>Mycobacteriales</taxon>
        <taxon>Mycobacteriaceae</taxon>
        <taxon>Mycolicibacterium</taxon>
    </lineage>
</organism>
<feature type="transmembrane region" description="Helical" evidence="5">
    <location>
        <begin position="134"/>
        <end position="153"/>
    </location>
</feature>
<dbReference type="Proteomes" id="UP000032221">
    <property type="component" value="Unassembled WGS sequence"/>
</dbReference>
<feature type="transmembrane region" description="Helical" evidence="5">
    <location>
        <begin position="73"/>
        <end position="90"/>
    </location>
</feature>
<feature type="transmembrane region" description="Helical" evidence="5">
    <location>
        <begin position="165"/>
        <end position="189"/>
    </location>
</feature>
<feature type="transmembrane region" description="Helical" evidence="5">
    <location>
        <begin position="201"/>
        <end position="221"/>
    </location>
</feature>
<dbReference type="InterPro" id="IPR038770">
    <property type="entry name" value="Na+/solute_symporter_sf"/>
</dbReference>
<sequence>MTLSDLAARGANIAVVLFVASSTLGVGLSLTPAQILAPLKDIRVVSLALVANFVAAPLVAFGLWRLLALDEPLGIGLLLCGLAAGAPFLIKLAEFAKADAGLTVGLMALLMITTVAYVPIVLPIFLKGSEVDPLAIASSLVVLMLIPLAIGLFCRKQAPTVAARIRPAIGLLSTVSMVLVVVLTIVANFREVLSVYGTRGILAAIVYTAVCAGIGWGLVFFSTTARPVLALGTAQRNAAAAFVVAGQNFDDPRVTVMITVVLIAEFTMLIPFARFLARRA</sequence>
<evidence type="ECO:0000256" key="2">
    <source>
        <dbReference type="ARBA" id="ARBA00022692"/>
    </source>
</evidence>
<keyword evidence="4 5" id="KW-0472">Membrane</keyword>
<proteinExistence type="predicted"/>
<keyword evidence="7" id="KW-1185">Reference proteome</keyword>
<dbReference type="OrthoDB" id="4715055at2"/>
<evidence type="ECO:0000256" key="3">
    <source>
        <dbReference type="ARBA" id="ARBA00022989"/>
    </source>
</evidence>
<feature type="transmembrane region" description="Helical" evidence="5">
    <location>
        <begin position="6"/>
        <end position="30"/>
    </location>
</feature>
<dbReference type="PANTHER" id="PTHR10361">
    <property type="entry name" value="SODIUM-BILE ACID COTRANSPORTER"/>
    <property type="match status" value="1"/>
</dbReference>
<name>A0A0D1JP31_9MYCO</name>
<dbReference type="AlphaFoldDB" id="A0A0D1JP31"/>
<feature type="transmembrane region" description="Helical" evidence="5">
    <location>
        <begin position="228"/>
        <end position="249"/>
    </location>
</feature>
<dbReference type="PANTHER" id="PTHR10361:SF28">
    <property type="entry name" value="P3 PROTEIN-RELATED"/>
    <property type="match status" value="1"/>
</dbReference>
<keyword evidence="2 5" id="KW-0812">Transmembrane</keyword>
<evidence type="ECO:0000256" key="4">
    <source>
        <dbReference type="ARBA" id="ARBA00023136"/>
    </source>
</evidence>
<protein>
    <submittedName>
        <fullName evidence="6">Transporter</fullName>
    </submittedName>
</protein>
<reference evidence="6 7" key="1">
    <citation type="submission" date="2015-01" db="EMBL/GenBank/DDBJ databases">
        <title>Genome sequence of Mycobacterium llatzerense and Mycobacterium immunogenum recovered from brain abscess.</title>
        <authorList>
            <person name="Greninger A.L."/>
            <person name="Langelier C."/>
            <person name="Cunningham G."/>
            <person name="Chiu C.Y."/>
            <person name="Miller S."/>
        </authorList>
    </citation>
    <scope>NUCLEOTIDE SEQUENCE [LARGE SCALE GENOMIC DNA]</scope>
    <source>
        <strain evidence="6 7">CLUC14</strain>
    </source>
</reference>
<dbReference type="PATRIC" id="fig|280871.6.peg.5145"/>
<dbReference type="GO" id="GO:0016020">
    <property type="term" value="C:membrane"/>
    <property type="evidence" value="ECO:0007669"/>
    <property type="project" value="UniProtKB-SubCell"/>
</dbReference>
<dbReference type="STRING" id="280871.TL10_24810"/>
<comment type="subcellular location">
    <subcellularLocation>
        <location evidence="1">Membrane</location>
        <topology evidence="1">Multi-pass membrane protein</topology>
    </subcellularLocation>
</comment>
<evidence type="ECO:0000313" key="7">
    <source>
        <dbReference type="Proteomes" id="UP000032221"/>
    </source>
</evidence>
<feature type="transmembrane region" description="Helical" evidence="5">
    <location>
        <begin position="102"/>
        <end position="122"/>
    </location>
</feature>
<dbReference type="EMBL" id="JXST01000046">
    <property type="protein sequence ID" value="KIU14339.1"/>
    <property type="molecule type" value="Genomic_DNA"/>
</dbReference>
<feature type="transmembrane region" description="Helical" evidence="5">
    <location>
        <begin position="42"/>
        <end position="67"/>
    </location>
</feature>
<feature type="transmembrane region" description="Helical" evidence="5">
    <location>
        <begin position="255"/>
        <end position="277"/>
    </location>
</feature>
<dbReference type="RefSeq" id="WP_043987779.1">
    <property type="nucleotide sequence ID" value="NZ_JXST01000046.1"/>
</dbReference>
<keyword evidence="3 5" id="KW-1133">Transmembrane helix</keyword>
<evidence type="ECO:0000256" key="1">
    <source>
        <dbReference type="ARBA" id="ARBA00004141"/>
    </source>
</evidence>
<gene>
    <name evidence="6" type="ORF">TL10_24810</name>
</gene>
<accession>A0A0D1JP31</accession>
<dbReference type="InterPro" id="IPR004710">
    <property type="entry name" value="Bilac:Na_transpt"/>
</dbReference>
<comment type="caution">
    <text evidence="6">The sequence shown here is derived from an EMBL/GenBank/DDBJ whole genome shotgun (WGS) entry which is preliminary data.</text>
</comment>